<feature type="region of interest" description="Disordered" evidence="7">
    <location>
        <begin position="194"/>
        <end position="213"/>
    </location>
</feature>
<accession>A0A7S3L696</accession>
<dbReference type="GO" id="GO:0005524">
    <property type="term" value="F:ATP binding"/>
    <property type="evidence" value="ECO:0007669"/>
    <property type="project" value="UniProtKB-UniRule"/>
</dbReference>
<dbReference type="Gene3D" id="1.10.510.10">
    <property type="entry name" value="Transferase(Phosphotransferase) domain 1"/>
    <property type="match status" value="1"/>
</dbReference>
<proteinExistence type="predicted"/>
<reference evidence="10" key="1">
    <citation type="submission" date="2021-01" db="EMBL/GenBank/DDBJ databases">
        <authorList>
            <person name="Corre E."/>
            <person name="Pelletier E."/>
            <person name="Niang G."/>
            <person name="Scheremetjew M."/>
            <person name="Finn R."/>
            <person name="Kale V."/>
            <person name="Holt S."/>
            <person name="Cochrane G."/>
            <person name="Meng A."/>
            <person name="Brown T."/>
            <person name="Cohen L."/>
        </authorList>
    </citation>
    <scope>NUCLEOTIDE SEQUENCE</scope>
    <source>
        <strain evidence="10">CCMP127</strain>
    </source>
</reference>
<feature type="domain" description="AGC-kinase C-terminal" evidence="9">
    <location>
        <begin position="526"/>
        <end position="582"/>
    </location>
</feature>
<evidence type="ECO:0000259" key="8">
    <source>
        <dbReference type="PROSITE" id="PS50011"/>
    </source>
</evidence>
<evidence type="ECO:0000256" key="2">
    <source>
        <dbReference type="ARBA" id="ARBA00022679"/>
    </source>
</evidence>
<keyword evidence="3 6" id="KW-0547">Nucleotide-binding</keyword>
<keyword evidence="4" id="KW-0418">Kinase</keyword>
<feature type="binding site" evidence="6">
    <location>
        <position position="287"/>
    </location>
    <ligand>
        <name>ATP</name>
        <dbReference type="ChEBI" id="CHEBI:30616"/>
    </ligand>
</feature>
<dbReference type="SMART" id="SM00220">
    <property type="entry name" value="S_TKc"/>
    <property type="match status" value="1"/>
</dbReference>
<dbReference type="GO" id="GO:0005952">
    <property type="term" value="C:cAMP-dependent protein kinase complex"/>
    <property type="evidence" value="ECO:0007669"/>
    <property type="project" value="TreeGrafter"/>
</dbReference>
<feature type="domain" description="Protein kinase" evidence="8">
    <location>
        <begin position="260"/>
        <end position="525"/>
    </location>
</feature>
<evidence type="ECO:0000313" key="10">
    <source>
        <dbReference type="EMBL" id="CAE0412977.1"/>
    </source>
</evidence>
<dbReference type="PANTHER" id="PTHR24353:SF143">
    <property type="entry name" value="PROTEIN KINASE DOMAIN-CONTAINING PROTEIN"/>
    <property type="match status" value="1"/>
</dbReference>
<evidence type="ECO:0000256" key="6">
    <source>
        <dbReference type="PROSITE-ProRule" id="PRU10141"/>
    </source>
</evidence>
<dbReference type="GO" id="GO:0004691">
    <property type="term" value="F:cAMP-dependent protein kinase activity"/>
    <property type="evidence" value="ECO:0007669"/>
    <property type="project" value="TreeGrafter"/>
</dbReference>
<evidence type="ECO:0000256" key="1">
    <source>
        <dbReference type="ARBA" id="ARBA00022527"/>
    </source>
</evidence>
<name>A0A7S3L696_9STRA</name>
<feature type="compositionally biased region" description="Basic and acidic residues" evidence="7">
    <location>
        <begin position="88"/>
        <end position="100"/>
    </location>
</feature>
<dbReference type="InterPro" id="IPR000719">
    <property type="entry name" value="Prot_kinase_dom"/>
</dbReference>
<evidence type="ECO:0000256" key="7">
    <source>
        <dbReference type="SAM" id="MobiDB-lite"/>
    </source>
</evidence>
<evidence type="ECO:0000259" key="9">
    <source>
        <dbReference type="PROSITE" id="PS51285"/>
    </source>
</evidence>
<dbReference type="InterPro" id="IPR000961">
    <property type="entry name" value="AGC-kinase_C"/>
</dbReference>
<gene>
    <name evidence="10" type="ORF">ACOF00016_LOCUS10235</name>
</gene>
<evidence type="ECO:0000256" key="4">
    <source>
        <dbReference type="ARBA" id="ARBA00022777"/>
    </source>
</evidence>
<protein>
    <recommendedName>
        <fullName evidence="11">Protein kinase domain-containing protein</fullName>
    </recommendedName>
</protein>
<dbReference type="Pfam" id="PF00069">
    <property type="entry name" value="Pkinase"/>
    <property type="match status" value="1"/>
</dbReference>
<keyword evidence="1" id="KW-0723">Serine/threonine-protein kinase</keyword>
<evidence type="ECO:0000256" key="5">
    <source>
        <dbReference type="ARBA" id="ARBA00022840"/>
    </source>
</evidence>
<keyword evidence="5 6" id="KW-0067">ATP-binding</keyword>
<dbReference type="Gene3D" id="3.30.200.20">
    <property type="entry name" value="Phosphorylase Kinase, domain 1"/>
    <property type="match status" value="1"/>
</dbReference>
<dbReference type="EMBL" id="HBIM01012461">
    <property type="protein sequence ID" value="CAE0412977.1"/>
    <property type="molecule type" value="Transcribed_RNA"/>
</dbReference>
<feature type="compositionally biased region" description="Acidic residues" evidence="7">
    <location>
        <begin position="126"/>
        <end position="141"/>
    </location>
</feature>
<dbReference type="PANTHER" id="PTHR24353">
    <property type="entry name" value="CYCLIC NUCLEOTIDE-DEPENDENT PROTEIN KINASE"/>
    <property type="match status" value="1"/>
</dbReference>
<evidence type="ECO:0008006" key="11">
    <source>
        <dbReference type="Google" id="ProtNLM"/>
    </source>
</evidence>
<dbReference type="PROSITE" id="PS50011">
    <property type="entry name" value="PROTEIN_KINASE_DOM"/>
    <property type="match status" value="1"/>
</dbReference>
<dbReference type="InterPro" id="IPR011009">
    <property type="entry name" value="Kinase-like_dom_sf"/>
</dbReference>
<dbReference type="PROSITE" id="PS00108">
    <property type="entry name" value="PROTEIN_KINASE_ST"/>
    <property type="match status" value="1"/>
</dbReference>
<feature type="compositionally biased region" description="Acidic residues" evidence="7">
    <location>
        <begin position="154"/>
        <end position="164"/>
    </location>
</feature>
<evidence type="ECO:0000256" key="3">
    <source>
        <dbReference type="ARBA" id="ARBA00022741"/>
    </source>
</evidence>
<dbReference type="PROSITE" id="PS51285">
    <property type="entry name" value="AGC_KINASE_CTER"/>
    <property type="match status" value="1"/>
</dbReference>
<feature type="region of interest" description="Disordered" evidence="7">
    <location>
        <begin position="58"/>
        <end position="164"/>
    </location>
</feature>
<sequence>MDNRGRNNHSTIDFDHSFNSLQSSLEALKLRRDMEDSTARTEDSDCVSDFEKVIPRCALHKEAEPVATPTDEPLESTADDADAVNDTDAAHDTAADDKPLQRIGADIDDEGVVTPTDQPSSQSTDPDTDAADEDDDFEEEPVVASAHQPLQRVDEDEESDSELTTEGEYNFDIEHSSSSHGQSLSHSLTLQTHSLHSKASGHSRGSQTSNGSLKIFRKPADWKNSGHDSLSFLEPFDNEFDESENAADEDDLRVLCSRDSKRLKLLGEGAFGQVWLVRHNHKSYALKVASKYDLLTEGAVHELVREREIMSQLDHPFIARLWATNQDHDFVYILEDYLAGGELFSVLERAGGKISPPVAQIYAACIADALGYLHKKHIIYRDLKPENVMLDKRGFPTLIDFGCSKQLTAEDGYQTRTLCGTPRFASPEMVDPASFGGGHGIGTDHWALGILVYEMLAGENPFWYDGMPEYELFEQIAGGEPSWKALMDLGAPEVATDLIQKLLIKNPVERLGAESEDQVMKHAWLVPINVRGMGRVQAPWVPDLTDPTDTQYFDDWEDQVEDRFAQTYPSLTEKEEAHFAEF</sequence>
<dbReference type="PROSITE" id="PS00107">
    <property type="entry name" value="PROTEIN_KINASE_ATP"/>
    <property type="match status" value="1"/>
</dbReference>
<dbReference type="SUPFAM" id="SSF56112">
    <property type="entry name" value="Protein kinase-like (PK-like)"/>
    <property type="match status" value="1"/>
</dbReference>
<feature type="compositionally biased region" description="Polar residues" evidence="7">
    <location>
        <begin position="203"/>
        <end position="212"/>
    </location>
</feature>
<feature type="compositionally biased region" description="Acidic residues" evidence="7">
    <location>
        <begin position="72"/>
        <end position="85"/>
    </location>
</feature>
<dbReference type="InterPro" id="IPR017441">
    <property type="entry name" value="Protein_kinase_ATP_BS"/>
</dbReference>
<keyword evidence="2" id="KW-0808">Transferase</keyword>
<organism evidence="10">
    <name type="scientific">Amphora coffeiformis</name>
    <dbReference type="NCBI Taxonomy" id="265554"/>
    <lineage>
        <taxon>Eukaryota</taxon>
        <taxon>Sar</taxon>
        <taxon>Stramenopiles</taxon>
        <taxon>Ochrophyta</taxon>
        <taxon>Bacillariophyta</taxon>
        <taxon>Bacillariophyceae</taxon>
        <taxon>Bacillariophycidae</taxon>
        <taxon>Thalassiophysales</taxon>
        <taxon>Catenulaceae</taxon>
        <taxon>Amphora</taxon>
    </lineage>
</organism>
<dbReference type="InterPro" id="IPR008271">
    <property type="entry name" value="Ser/Thr_kinase_AS"/>
</dbReference>
<dbReference type="AlphaFoldDB" id="A0A7S3L696"/>